<dbReference type="Proteomes" id="UP000319976">
    <property type="component" value="Chromosome"/>
</dbReference>
<name>A0A517T6S0_9PLAN</name>
<organism evidence="1 2">
    <name type="scientific">Calycomorphotria hydatis</name>
    <dbReference type="NCBI Taxonomy" id="2528027"/>
    <lineage>
        <taxon>Bacteria</taxon>
        <taxon>Pseudomonadati</taxon>
        <taxon>Planctomycetota</taxon>
        <taxon>Planctomycetia</taxon>
        <taxon>Planctomycetales</taxon>
        <taxon>Planctomycetaceae</taxon>
        <taxon>Calycomorphotria</taxon>
    </lineage>
</organism>
<dbReference type="InterPro" id="IPR047589">
    <property type="entry name" value="DUF11_rpt"/>
</dbReference>
<evidence type="ECO:0000313" key="1">
    <source>
        <dbReference type="EMBL" id="QDT64060.1"/>
    </source>
</evidence>
<dbReference type="KEGG" id="chya:V22_12900"/>
<dbReference type="EMBL" id="CP036316">
    <property type="protein sequence ID" value="QDT64060.1"/>
    <property type="molecule type" value="Genomic_DNA"/>
</dbReference>
<protein>
    <submittedName>
        <fullName evidence="1">Uncharacterized protein</fullName>
    </submittedName>
</protein>
<dbReference type="OrthoDB" id="252486at2"/>
<sequence length="472" mass="51198">MSQPSLQLDALSGIRRLAMSLCLPGLTVCLCSCASVVGGSREVTETQLPPQVEQPAIQHPEGVVQLGGSPKVTNPIQQVGYESEVTSSRVDQATEFSPADQRIDIDQTASFPIGKHAVPKHAPFHAGPFGPGQCQPGSPCYPGYGQQTYPGMLPSGSPYQCCPPGCQPRVAAPDEYLCDGGDREHPVHYDGDFRYGLETEDTVMEYVDSRGRSKVMASNKVCIYAPRFGEVRTISGAVGGTGINHVAAADEYSGLSALRAQDRIDTKIQRDRLADVRLRERPGGIESQAGILGLDQADVLVEHLKLINVYQDLNFFVTGIFDQKQQAILTEGMNAALIWSRDQNPVMTATTDGVGEVHTWFREMEIVGVQDNAGPGQLRIVKLADKKVAKRGDIIEFTIRFDNIGGKPLTNLQLIDNLTPRLEYIEGSADSDRKGQLTITPNEEGSVILTFNFEEPLAAKSGGVVTFKTRVK</sequence>
<dbReference type="RefSeq" id="WP_145260912.1">
    <property type="nucleotide sequence ID" value="NZ_CP036316.1"/>
</dbReference>
<accession>A0A517T6S0</accession>
<reference evidence="1 2" key="1">
    <citation type="submission" date="2019-02" db="EMBL/GenBank/DDBJ databases">
        <title>Deep-cultivation of Planctomycetes and their phenomic and genomic characterization uncovers novel biology.</title>
        <authorList>
            <person name="Wiegand S."/>
            <person name="Jogler M."/>
            <person name="Boedeker C."/>
            <person name="Pinto D."/>
            <person name="Vollmers J."/>
            <person name="Rivas-Marin E."/>
            <person name="Kohn T."/>
            <person name="Peeters S.H."/>
            <person name="Heuer A."/>
            <person name="Rast P."/>
            <person name="Oberbeckmann S."/>
            <person name="Bunk B."/>
            <person name="Jeske O."/>
            <person name="Meyerdierks A."/>
            <person name="Storesund J.E."/>
            <person name="Kallscheuer N."/>
            <person name="Luecker S."/>
            <person name="Lage O.M."/>
            <person name="Pohl T."/>
            <person name="Merkel B.J."/>
            <person name="Hornburger P."/>
            <person name="Mueller R.-W."/>
            <person name="Bruemmer F."/>
            <person name="Labrenz M."/>
            <person name="Spormann A.M."/>
            <person name="Op den Camp H."/>
            <person name="Overmann J."/>
            <person name="Amann R."/>
            <person name="Jetten M.S.M."/>
            <person name="Mascher T."/>
            <person name="Medema M.H."/>
            <person name="Devos D.P."/>
            <person name="Kaster A.-K."/>
            <person name="Ovreas L."/>
            <person name="Rohde M."/>
            <person name="Galperin M.Y."/>
            <person name="Jogler C."/>
        </authorList>
    </citation>
    <scope>NUCLEOTIDE SEQUENCE [LARGE SCALE GENOMIC DNA]</scope>
    <source>
        <strain evidence="1 2">V22</strain>
    </source>
</reference>
<keyword evidence="2" id="KW-1185">Reference proteome</keyword>
<proteinExistence type="predicted"/>
<dbReference type="NCBIfam" id="TIGR01451">
    <property type="entry name" value="B_ant_repeat"/>
    <property type="match status" value="1"/>
</dbReference>
<gene>
    <name evidence="1" type="ORF">V22_12900</name>
</gene>
<evidence type="ECO:0000313" key="2">
    <source>
        <dbReference type="Proteomes" id="UP000319976"/>
    </source>
</evidence>
<dbReference type="AlphaFoldDB" id="A0A517T6S0"/>